<dbReference type="InterPro" id="IPR001623">
    <property type="entry name" value="DnaJ_domain"/>
</dbReference>
<feature type="domain" description="J" evidence="4">
    <location>
        <begin position="7"/>
        <end position="71"/>
    </location>
</feature>
<evidence type="ECO:0000256" key="2">
    <source>
        <dbReference type="ARBA" id="ARBA00023016"/>
    </source>
</evidence>
<dbReference type="SMART" id="SM00271">
    <property type="entry name" value="DnaJ"/>
    <property type="match status" value="1"/>
</dbReference>
<comment type="caution">
    <text evidence="5">The sequence shown here is derived from an EMBL/GenBank/DDBJ whole genome shotgun (WGS) entry which is preliminary data.</text>
</comment>
<dbReference type="RefSeq" id="WP_338348489.1">
    <property type="nucleotide sequence ID" value="NZ_CAUZLV010000002.1"/>
</dbReference>
<reference evidence="5 6" key="1">
    <citation type="submission" date="2023-10" db="EMBL/GenBank/DDBJ databases">
        <authorList>
            <person name="Botero Cardona J."/>
        </authorList>
    </citation>
    <scope>NUCLEOTIDE SEQUENCE [LARGE SCALE GENOMIC DNA]</scope>
    <source>
        <strain evidence="5 6">R-55214</strain>
    </source>
</reference>
<keyword evidence="1" id="KW-0235">DNA replication</keyword>
<dbReference type="PROSITE" id="PS50076">
    <property type="entry name" value="DNAJ_2"/>
    <property type="match status" value="1"/>
</dbReference>
<evidence type="ECO:0000313" key="6">
    <source>
        <dbReference type="Proteomes" id="UP001314166"/>
    </source>
</evidence>
<evidence type="ECO:0000313" key="5">
    <source>
        <dbReference type="EMBL" id="CAK1245662.1"/>
    </source>
</evidence>
<proteinExistence type="predicted"/>
<feature type="transmembrane region" description="Helical" evidence="3">
    <location>
        <begin position="150"/>
        <end position="174"/>
    </location>
</feature>
<keyword evidence="3" id="KW-0472">Membrane</keyword>
<protein>
    <submittedName>
        <fullName evidence="5">DnaJ-class molecular chaperone with C-terminal Zn finger domain (DnaJ)</fullName>
    </submittedName>
</protein>
<accession>A0ABM9MWQ5</accession>
<evidence type="ECO:0000256" key="1">
    <source>
        <dbReference type="ARBA" id="ARBA00022705"/>
    </source>
</evidence>
<gene>
    <name evidence="5" type="ORF">R55214_HHFBAMCI_01037</name>
</gene>
<evidence type="ECO:0000256" key="3">
    <source>
        <dbReference type="SAM" id="Phobius"/>
    </source>
</evidence>
<feature type="transmembrane region" description="Helical" evidence="3">
    <location>
        <begin position="124"/>
        <end position="144"/>
    </location>
</feature>
<keyword evidence="6" id="KW-1185">Reference proteome</keyword>
<dbReference type="PRINTS" id="PR00625">
    <property type="entry name" value="JDOMAIN"/>
</dbReference>
<dbReference type="SUPFAM" id="SSF46565">
    <property type="entry name" value="Chaperone J-domain"/>
    <property type="match status" value="1"/>
</dbReference>
<dbReference type="Proteomes" id="UP001314166">
    <property type="component" value="Unassembled WGS sequence"/>
</dbReference>
<name>A0ABM9MWQ5_9LACO</name>
<organism evidence="5 6">
    <name type="scientific">Fructobacillus evanidus</name>
    <dbReference type="NCBI Taxonomy" id="3064281"/>
    <lineage>
        <taxon>Bacteria</taxon>
        <taxon>Bacillati</taxon>
        <taxon>Bacillota</taxon>
        <taxon>Bacilli</taxon>
        <taxon>Lactobacillales</taxon>
        <taxon>Lactobacillaceae</taxon>
        <taxon>Fructobacillus</taxon>
    </lineage>
</organism>
<dbReference type="PANTHER" id="PTHR43096:SF10">
    <property type="entry name" value="CHAPERONE PROTEIN DNAJ A6, CHLOROPLASTIC"/>
    <property type="match status" value="1"/>
</dbReference>
<dbReference type="Gene3D" id="1.10.287.110">
    <property type="entry name" value="DnaJ domain"/>
    <property type="match status" value="1"/>
</dbReference>
<dbReference type="CDD" id="cd06257">
    <property type="entry name" value="DnaJ"/>
    <property type="match status" value="1"/>
</dbReference>
<dbReference type="InterPro" id="IPR036869">
    <property type="entry name" value="J_dom_sf"/>
</dbReference>
<keyword evidence="3" id="KW-0812">Transmembrane</keyword>
<dbReference type="Pfam" id="PF00226">
    <property type="entry name" value="DnaJ"/>
    <property type="match status" value="1"/>
</dbReference>
<keyword evidence="2" id="KW-0346">Stress response</keyword>
<evidence type="ECO:0000259" key="4">
    <source>
        <dbReference type="PROSITE" id="PS50076"/>
    </source>
</evidence>
<dbReference type="PANTHER" id="PTHR43096">
    <property type="entry name" value="DNAJ HOMOLOG 1, MITOCHONDRIAL-RELATED"/>
    <property type="match status" value="1"/>
</dbReference>
<sequence length="182" mass="20968">MSNEFVNYYDELELSQNASPEMVKQAYRTLSKRFHPDHNHEEGAEAKYLAVQAAYEVLSDPSTRSRYDQQLNQYRDLSNLTNALNQQEPSTGYQEETITSEPYQYTFKDYCYLAMRALFWPIKIIGLLIYWAFLAVCWLIAILAMIPVLIISAFAFIVMASIGLLIILLIFNWIMTGVAPSL</sequence>
<keyword evidence="3" id="KW-1133">Transmembrane helix</keyword>
<dbReference type="EMBL" id="CAUZMB010000005">
    <property type="protein sequence ID" value="CAK1245662.1"/>
    <property type="molecule type" value="Genomic_DNA"/>
</dbReference>